<feature type="region of interest" description="Disordered" evidence="1">
    <location>
        <begin position="183"/>
        <end position="220"/>
    </location>
</feature>
<evidence type="ECO:0000313" key="2">
    <source>
        <dbReference type="EMBL" id="EME49495.1"/>
    </source>
</evidence>
<protein>
    <submittedName>
        <fullName evidence="2">Uncharacterized protein</fullName>
    </submittedName>
</protein>
<reference evidence="2 3" key="2">
    <citation type="journal article" date="2012" name="PLoS Pathog.">
        <title>Diverse lifestyles and strategies of plant pathogenesis encoded in the genomes of eighteen Dothideomycetes fungi.</title>
        <authorList>
            <person name="Ohm R.A."/>
            <person name="Feau N."/>
            <person name="Henrissat B."/>
            <person name="Schoch C.L."/>
            <person name="Horwitz B.A."/>
            <person name="Barry K.W."/>
            <person name="Condon B.J."/>
            <person name="Copeland A.C."/>
            <person name="Dhillon B."/>
            <person name="Glaser F."/>
            <person name="Hesse C.N."/>
            <person name="Kosti I."/>
            <person name="LaButti K."/>
            <person name="Lindquist E.A."/>
            <person name="Lucas S."/>
            <person name="Salamov A.A."/>
            <person name="Bradshaw R.E."/>
            <person name="Ciuffetti L."/>
            <person name="Hamelin R.C."/>
            <person name="Kema G.H.J."/>
            <person name="Lawrence C."/>
            <person name="Scott J.A."/>
            <person name="Spatafora J.W."/>
            <person name="Turgeon B.G."/>
            <person name="de Wit P.J.G.M."/>
            <person name="Zhong S."/>
            <person name="Goodwin S.B."/>
            <person name="Grigoriev I.V."/>
        </authorList>
    </citation>
    <scope>NUCLEOTIDE SEQUENCE [LARGE SCALE GENOMIC DNA]</scope>
    <source>
        <strain evidence="3">NZE10 / CBS 128990</strain>
    </source>
</reference>
<proteinExistence type="predicted"/>
<feature type="region of interest" description="Disordered" evidence="1">
    <location>
        <begin position="37"/>
        <end position="69"/>
    </location>
</feature>
<dbReference type="OMA" id="WELGTIP"/>
<evidence type="ECO:0000256" key="1">
    <source>
        <dbReference type="SAM" id="MobiDB-lite"/>
    </source>
</evidence>
<dbReference type="HOGENOM" id="CLU_394808_0_0_1"/>
<name>N1Q447_DOTSN</name>
<organism evidence="2 3">
    <name type="scientific">Dothistroma septosporum (strain NZE10 / CBS 128990)</name>
    <name type="common">Red band needle blight fungus</name>
    <name type="synonym">Mycosphaerella pini</name>
    <dbReference type="NCBI Taxonomy" id="675120"/>
    <lineage>
        <taxon>Eukaryota</taxon>
        <taxon>Fungi</taxon>
        <taxon>Dikarya</taxon>
        <taxon>Ascomycota</taxon>
        <taxon>Pezizomycotina</taxon>
        <taxon>Dothideomycetes</taxon>
        <taxon>Dothideomycetidae</taxon>
        <taxon>Mycosphaerellales</taxon>
        <taxon>Mycosphaerellaceae</taxon>
        <taxon>Dothistroma</taxon>
    </lineage>
</organism>
<dbReference type="eggNOG" id="ENOG502SB4N">
    <property type="taxonomic scope" value="Eukaryota"/>
</dbReference>
<dbReference type="Proteomes" id="UP000016933">
    <property type="component" value="Unassembled WGS sequence"/>
</dbReference>
<dbReference type="AlphaFoldDB" id="N1Q447"/>
<dbReference type="STRING" id="675120.N1Q447"/>
<evidence type="ECO:0000313" key="3">
    <source>
        <dbReference type="Proteomes" id="UP000016933"/>
    </source>
</evidence>
<dbReference type="EMBL" id="KB446535">
    <property type="protein sequence ID" value="EME49495.1"/>
    <property type="molecule type" value="Genomic_DNA"/>
</dbReference>
<gene>
    <name evidence="2" type="ORF">DOTSEDRAFT_163924</name>
</gene>
<dbReference type="OrthoDB" id="1744869at2759"/>
<reference evidence="3" key="1">
    <citation type="journal article" date="2012" name="PLoS Genet.">
        <title>The genomes of the fungal plant pathogens Cladosporium fulvum and Dothistroma septosporum reveal adaptation to different hosts and lifestyles but also signatures of common ancestry.</title>
        <authorList>
            <person name="de Wit P.J.G.M."/>
            <person name="van der Burgt A."/>
            <person name="Oekmen B."/>
            <person name="Stergiopoulos I."/>
            <person name="Abd-Elsalam K.A."/>
            <person name="Aerts A.L."/>
            <person name="Bahkali A.H."/>
            <person name="Beenen H.G."/>
            <person name="Chettri P."/>
            <person name="Cox M.P."/>
            <person name="Datema E."/>
            <person name="de Vries R.P."/>
            <person name="Dhillon B."/>
            <person name="Ganley A.R."/>
            <person name="Griffiths S.A."/>
            <person name="Guo Y."/>
            <person name="Hamelin R.C."/>
            <person name="Henrissat B."/>
            <person name="Kabir M.S."/>
            <person name="Jashni M.K."/>
            <person name="Kema G."/>
            <person name="Klaubauf S."/>
            <person name="Lapidus A."/>
            <person name="Levasseur A."/>
            <person name="Lindquist E."/>
            <person name="Mehrabi R."/>
            <person name="Ohm R.A."/>
            <person name="Owen T.J."/>
            <person name="Salamov A."/>
            <person name="Schwelm A."/>
            <person name="Schijlen E."/>
            <person name="Sun H."/>
            <person name="van den Burg H.A."/>
            <person name="van Ham R.C.H.J."/>
            <person name="Zhang S."/>
            <person name="Goodwin S.B."/>
            <person name="Grigoriev I.V."/>
            <person name="Collemare J."/>
            <person name="Bradshaw R.E."/>
        </authorList>
    </citation>
    <scope>NUCLEOTIDE SEQUENCE [LARGE SCALE GENOMIC DNA]</scope>
    <source>
        <strain evidence="3">NZE10 / CBS 128990</strain>
    </source>
</reference>
<sequence length="611" mass="65930">MLRRLILTWRPRASAAGCSAVQQGAWASPRYFARAAEGRDAAGARDGSWDESSQSGPAEPPRAGTQRNTNKVFMGVVGTPSPKTTSIQDLISQIKPKTLRASMHPNTYPSLLTVLTTPSYAKQALLLDLPTEIAKRFGDNPTASKPLDAIVAVVDRLPLPNGTLKGTEGLAYAFSTSRRSLDTSTQVPLNASAQKPGTLSFTLPEPPDATLSERQRKRRGTAVTTIQLPLAQTIFSNGLPSTLLHNRYQFDPLSGTLRKSASQHLEAQTLHLDLVTQPVELAASIPLIPLTPLREVQHSMGNIVQKVSSDRFHNVDVEPEASSKLAKERMFSSAVVPASQELEQAVSDYFKSVRISPQPVQVWAVIVSASSSELLEQRADTDDVPEATQRLLSLQKEDVWKQWVPSGLDRGLSSAILRVVQEGGRMCKVLSGGGGWGKKAGLLSLDPDVEYSTRDLRSEAGWQFDFDGDDSFDTVQRQRKQALGEIVKKGDGVMFLLAPKDADGGACPSRTSISNSRRAVSLGVVPSSIDEHDMPSVGDSGGKSSIAERPEHYANFFGMLSEGGMAISVICPREGTLTQSKMDVPFQRLSIVEQPGKDIVGPDTGAPSTRT</sequence>
<keyword evidence="3" id="KW-1185">Reference proteome</keyword>
<accession>N1Q447</accession>
<feature type="compositionally biased region" description="Polar residues" evidence="1">
    <location>
        <begin position="183"/>
        <end position="201"/>
    </location>
</feature>